<protein>
    <submittedName>
        <fullName evidence="2">DEAD/DEAH box helicase</fullName>
    </submittedName>
</protein>
<keyword evidence="2" id="KW-0347">Helicase</keyword>
<feature type="region of interest" description="Disordered" evidence="1">
    <location>
        <begin position="716"/>
        <end position="744"/>
    </location>
</feature>
<gene>
    <name evidence="2" type="ORF">ACFOZ7_15345</name>
</gene>
<dbReference type="RefSeq" id="WP_246976898.1">
    <property type="nucleotide sequence ID" value="NZ_CP095399.1"/>
</dbReference>
<dbReference type="InterPro" id="IPR027417">
    <property type="entry name" value="P-loop_NTPase"/>
</dbReference>
<comment type="caution">
    <text evidence="2">The sequence shown here is derived from an EMBL/GenBank/DDBJ whole genome shotgun (WGS) entry which is preliminary data.</text>
</comment>
<keyword evidence="2" id="KW-0378">Hydrolase</keyword>
<proteinExistence type="predicted"/>
<accession>A0ABD5P2P5</accession>
<dbReference type="Gene3D" id="3.40.50.300">
    <property type="entry name" value="P-loop containing nucleotide triphosphate hydrolases"/>
    <property type="match status" value="2"/>
</dbReference>
<dbReference type="GeneID" id="71856585"/>
<dbReference type="EMBL" id="JBHSDJ010000119">
    <property type="protein sequence ID" value="MFC4248289.1"/>
    <property type="molecule type" value="Genomic_DNA"/>
</dbReference>
<name>A0ABD5P2P5_9EURY</name>
<dbReference type="AlphaFoldDB" id="A0ABD5P2P5"/>
<organism evidence="2 3">
    <name type="scientific">Natribaculum luteum</name>
    <dbReference type="NCBI Taxonomy" id="1586232"/>
    <lineage>
        <taxon>Archaea</taxon>
        <taxon>Methanobacteriati</taxon>
        <taxon>Methanobacteriota</taxon>
        <taxon>Stenosarchaea group</taxon>
        <taxon>Halobacteria</taxon>
        <taxon>Halobacteriales</taxon>
        <taxon>Natrialbaceae</taxon>
        <taxon>Natribaculum</taxon>
    </lineage>
</organism>
<evidence type="ECO:0000313" key="3">
    <source>
        <dbReference type="Proteomes" id="UP001595821"/>
    </source>
</evidence>
<evidence type="ECO:0000313" key="2">
    <source>
        <dbReference type="EMBL" id="MFC4248289.1"/>
    </source>
</evidence>
<dbReference type="Proteomes" id="UP001595821">
    <property type="component" value="Unassembled WGS sequence"/>
</dbReference>
<dbReference type="GO" id="GO:0004386">
    <property type="term" value="F:helicase activity"/>
    <property type="evidence" value="ECO:0007669"/>
    <property type="project" value="UniProtKB-KW"/>
</dbReference>
<keyword evidence="2" id="KW-0547">Nucleotide-binding</keyword>
<sequence>MSKSSYDIPDRIETADHKYLNCRIGENVRPDNENTQRVLNNIEEALSEQFLQLYYKYPQTGRGDAEYIDVVGLASSVGAFVMNIVDIEIDDIERLTGPDWQLAGESTSIRPENTVGDAMIAVRRQFENRDELRTDDRQSKIPVSDFVVLPNITRRKWHETFEDKASERLIFKDTLANREELKDKLTALLESPLDDEILRHGLATLKFSDSISGGQLNAAITPKSKRELLDFLDRRLKILTDKQLKIGLQTPDAPQHIRGIAGSGKTVVCALRAAKLHWEHPKWTIAVAFRTHGLRQSHEELIAAFYQNFSGGDDPNWSQLHVRHGWGGRSTGPGMYYEIARESGESPLSYDDAKRKFGRYTKTPKLLDKCCRNLIETGEIEELYDTIIIDEAQDLTPHFFRMCYAALSEPKRIYWAYDEAQNLASLEALSAVDLFGVDENGNPRVSVSGKLPGGINSTHIMRKSFRTPRSILMTAHAFGMGLYRDGPVIQTLTTQEGWDRLGYEVTDGDFKQSSVGERVVIKRPVDNSPHPFWELQEPSELLRLYWGKNWKDEINWVIDDIEQNLEEENVLPHEIMITHLWPYKKRQDPLDQLKAGLEERLGGLQENRDSIVHHVTETVSQQGRRANFKEKGKVTISEVHHARGNEAGLVYVMGLDSVAEEVSKDVSDSNWRRQHLRSRNKAFVALTRTQGWCRLTGTDPTSKIAGELNRVVNDTRSTDPKLQFNVPDDDGPFKSMDLVDYSDD</sequence>
<evidence type="ECO:0000256" key="1">
    <source>
        <dbReference type="SAM" id="MobiDB-lite"/>
    </source>
</evidence>
<reference evidence="2 3" key="1">
    <citation type="journal article" date="2014" name="Int. J. Syst. Evol. Microbiol.">
        <title>Complete genome sequence of Corynebacterium casei LMG S-19264T (=DSM 44701T), isolated from a smear-ripened cheese.</title>
        <authorList>
            <consortium name="US DOE Joint Genome Institute (JGI-PGF)"/>
            <person name="Walter F."/>
            <person name="Albersmeier A."/>
            <person name="Kalinowski J."/>
            <person name="Ruckert C."/>
        </authorList>
    </citation>
    <scope>NUCLEOTIDE SEQUENCE [LARGE SCALE GENOMIC DNA]</scope>
    <source>
        <strain evidence="2 3">IBRC-M 10912</strain>
    </source>
</reference>
<dbReference type="SUPFAM" id="SSF52540">
    <property type="entry name" value="P-loop containing nucleoside triphosphate hydrolases"/>
    <property type="match status" value="1"/>
</dbReference>
<keyword evidence="2" id="KW-0067">ATP-binding</keyword>